<geneLocation type="plasmid" evidence="14 15">
    <name>pG5MAi6_3</name>
</geneLocation>
<keyword evidence="10 13" id="KW-0234">DNA repair</keyword>
<feature type="binding site" evidence="13">
    <location>
        <position position="68"/>
    </location>
    <ligand>
        <name>Mg(2+)</name>
        <dbReference type="ChEBI" id="CHEBI:18420"/>
    </ligand>
</feature>
<evidence type="ECO:0000256" key="12">
    <source>
        <dbReference type="ARBA" id="ARBA00029523"/>
    </source>
</evidence>
<evidence type="ECO:0000313" key="14">
    <source>
        <dbReference type="EMBL" id="WEA47318.1"/>
    </source>
</evidence>
<dbReference type="EMBL" id="CP118721">
    <property type="protein sequence ID" value="WEA47318.1"/>
    <property type="molecule type" value="Genomic_DNA"/>
</dbReference>
<evidence type="ECO:0000256" key="10">
    <source>
        <dbReference type="ARBA" id="ARBA00023204"/>
    </source>
</evidence>
<evidence type="ECO:0000256" key="9">
    <source>
        <dbReference type="ARBA" id="ARBA00023172"/>
    </source>
</evidence>
<dbReference type="Pfam" id="PF03838">
    <property type="entry name" value="RecU"/>
    <property type="match status" value="1"/>
</dbReference>
<evidence type="ECO:0000256" key="5">
    <source>
        <dbReference type="ARBA" id="ARBA00022759"/>
    </source>
</evidence>
<protein>
    <recommendedName>
        <fullName evidence="12 13">Holliday junction resolvase RecU</fullName>
        <ecNumber evidence="13">3.1.21.10</ecNumber>
    </recommendedName>
    <alternativeName>
        <fullName evidence="13">Recombination protein U homolog</fullName>
    </alternativeName>
</protein>
<dbReference type="Proteomes" id="UP001220217">
    <property type="component" value="Plasmid pG5MAi6_3"/>
</dbReference>
<feature type="site" description="Transition state stabilizer" evidence="13">
    <location>
        <position position="83"/>
    </location>
</feature>
<dbReference type="AlphaFoldDB" id="A0ABD7X482"/>
<keyword evidence="2 13" id="KW-0963">Cytoplasm</keyword>
<dbReference type="GO" id="GO:0008821">
    <property type="term" value="F:crossover junction DNA endonuclease activity"/>
    <property type="evidence" value="ECO:0007669"/>
    <property type="project" value="UniProtKB-EC"/>
</dbReference>
<evidence type="ECO:0000256" key="7">
    <source>
        <dbReference type="ARBA" id="ARBA00022801"/>
    </source>
</evidence>
<evidence type="ECO:0000256" key="3">
    <source>
        <dbReference type="ARBA" id="ARBA00022722"/>
    </source>
</evidence>
<dbReference type="InterPro" id="IPR011856">
    <property type="entry name" value="tRNA_endonuc-like_dom_sf"/>
</dbReference>
<feature type="binding site" evidence="13">
    <location>
        <position position="100"/>
    </location>
    <ligand>
        <name>Mg(2+)</name>
        <dbReference type="ChEBI" id="CHEBI:18420"/>
    </ligand>
</feature>
<dbReference type="HAMAP" id="MF_00130">
    <property type="entry name" value="RecU"/>
    <property type="match status" value="1"/>
</dbReference>
<dbReference type="InterPro" id="IPR011335">
    <property type="entry name" value="Restrct_endonuc-II-like"/>
</dbReference>
<dbReference type="GO" id="GO:0006310">
    <property type="term" value="P:DNA recombination"/>
    <property type="evidence" value="ECO:0007669"/>
    <property type="project" value="UniProtKB-UniRule"/>
</dbReference>
<evidence type="ECO:0000256" key="1">
    <source>
        <dbReference type="ARBA" id="ARBA00004496"/>
    </source>
</evidence>
<dbReference type="GO" id="GO:0006281">
    <property type="term" value="P:DNA repair"/>
    <property type="evidence" value="ECO:0007669"/>
    <property type="project" value="UniProtKB-UniRule"/>
</dbReference>
<dbReference type="SUPFAM" id="SSF52980">
    <property type="entry name" value="Restriction endonuclease-like"/>
    <property type="match status" value="1"/>
</dbReference>
<evidence type="ECO:0000256" key="11">
    <source>
        <dbReference type="ARBA" id="ARBA00023447"/>
    </source>
</evidence>
<proteinExistence type="inferred from homology"/>
<evidence type="ECO:0000313" key="15">
    <source>
        <dbReference type="Proteomes" id="UP001220217"/>
    </source>
</evidence>
<keyword evidence="3 13" id="KW-0540">Nuclease</keyword>
<keyword evidence="7 13" id="KW-0378">Hydrolase</keyword>
<comment type="cofactor">
    <cofactor evidence="13">
        <name>Mg(2+)</name>
        <dbReference type="ChEBI" id="CHEBI:18420"/>
    </cofactor>
    <text evidence="13">Binds 1 Mg(2+) ion per subunit.</text>
</comment>
<comment type="function">
    <text evidence="13">Endonuclease that resolves Holliday junction intermediates in genetic recombination. Cleaves mobile four-strand junctions by introducing symmetrical nicks in paired strands. Promotes annealing of linear ssDNA with homologous dsDNA. Required for DNA repair, homologous recombination and chromosome segregation.</text>
</comment>
<evidence type="ECO:0000256" key="4">
    <source>
        <dbReference type="ARBA" id="ARBA00022723"/>
    </source>
</evidence>
<feature type="binding site" evidence="13">
    <location>
        <position position="66"/>
    </location>
    <ligand>
        <name>Mg(2+)</name>
        <dbReference type="ChEBI" id="CHEBI:18420"/>
    </ligand>
</feature>
<dbReference type="InterPro" id="IPR004612">
    <property type="entry name" value="Resolv_RecU"/>
</dbReference>
<organism evidence="14 15">
    <name type="scientific">Priestia aryabhattai</name>
    <name type="common">Bacillus aryabhattai</name>
    <dbReference type="NCBI Taxonomy" id="412384"/>
    <lineage>
        <taxon>Bacteria</taxon>
        <taxon>Bacillati</taxon>
        <taxon>Bacillota</taxon>
        <taxon>Bacilli</taxon>
        <taxon>Bacillales</taxon>
        <taxon>Bacillaceae</taxon>
        <taxon>Priestia</taxon>
    </lineage>
</organism>
<sequence length="173" mass="19973">MARGYKKRNSHANRGKDLEMYILQANERYSLLEVAEIEQIPVPIGIDKVDSKTKKITNAFFKDKSTVDFLGVSNGKFIAFDAKETEDPNKFPLQNVHEHQYKKLKQYVIQGGLSFLLVHFKVHQETYILRLLDLSLWWENDTSSIPYDFFKSKCIKCGPGRNVPIDYLASLPT</sequence>
<keyword evidence="5 13" id="KW-0255">Endonuclease</keyword>
<evidence type="ECO:0000256" key="6">
    <source>
        <dbReference type="ARBA" id="ARBA00022763"/>
    </source>
</evidence>
<dbReference type="EC" id="3.1.21.10" evidence="13"/>
<evidence type="ECO:0000256" key="13">
    <source>
        <dbReference type="HAMAP-Rule" id="MF_00130"/>
    </source>
</evidence>
<accession>A0ABD7X482</accession>
<keyword evidence="4 13" id="KW-0479">Metal-binding</keyword>
<keyword evidence="14" id="KW-0614">Plasmid</keyword>
<feature type="binding site" evidence="13">
    <location>
        <position position="81"/>
    </location>
    <ligand>
        <name>Mg(2+)</name>
        <dbReference type="ChEBI" id="CHEBI:18420"/>
    </ligand>
</feature>
<comment type="subcellular location">
    <subcellularLocation>
        <location evidence="1 13">Cytoplasm</location>
    </subcellularLocation>
</comment>
<dbReference type="Gene3D" id="3.40.1350.10">
    <property type="match status" value="1"/>
</dbReference>
<evidence type="ECO:0000256" key="8">
    <source>
        <dbReference type="ARBA" id="ARBA00022842"/>
    </source>
</evidence>
<reference evidence="14 15" key="1">
    <citation type="submission" date="2023-02" db="EMBL/GenBank/DDBJ databases">
        <title>Complete genome sequence of Priestia aryabhattai G5MAi6, a methanol-tolerant strain isolated from tap water in Hong Kong.</title>
        <authorList>
            <person name="Leung K.M."/>
            <person name="Lai G.K.K."/>
            <person name="Griffin S.D.J."/>
        </authorList>
    </citation>
    <scope>NUCLEOTIDE SEQUENCE [LARGE SCALE GENOMIC DNA]</scope>
    <source>
        <strain evidence="14 15">G5MAi6</strain>
        <plasmid evidence="14 15">pG5MAi6_3</plasmid>
    </source>
</reference>
<comment type="catalytic activity">
    <reaction evidence="13">
        <text>Endonucleolytic cleavage at a junction such as a reciprocal single-stranded crossover between two homologous DNA duplexes (Holliday junction).</text>
        <dbReference type="EC" id="3.1.21.10"/>
    </reaction>
</comment>
<dbReference type="RefSeq" id="WP_275037818.1">
    <property type="nucleotide sequence ID" value="NZ_CP118721.1"/>
</dbReference>
<keyword evidence="8 13" id="KW-0460">Magnesium</keyword>
<name>A0ABD7X482_PRIAR</name>
<dbReference type="GO" id="GO:0007059">
    <property type="term" value="P:chromosome segregation"/>
    <property type="evidence" value="ECO:0007669"/>
    <property type="project" value="UniProtKB-UniRule"/>
</dbReference>
<keyword evidence="9 13" id="KW-0233">DNA recombination</keyword>
<dbReference type="GO" id="GO:0005737">
    <property type="term" value="C:cytoplasm"/>
    <property type="evidence" value="ECO:0007669"/>
    <property type="project" value="UniProtKB-SubCell"/>
</dbReference>
<dbReference type="GO" id="GO:0000287">
    <property type="term" value="F:magnesium ion binding"/>
    <property type="evidence" value="ECO:0007669"/>
    <property type="project" value="UniProtKB-UniRule"/>
</dbReference>
<keyword evidence="6 13" id="KW-0227">DNA damage</keyword>
<evidence type="ECO:0000256" key="2">
    <source>
        <dbReference type="ARBA" id="ARBA00022490"/>
    </source>
</evidence>
<gene>
    <name evidence="13" type="primary">recU</name>
    <name evidence="14" type="ORF">PWO00_28495</name>
</gene>
<comment type="similarity">
    <text evidence="11 13">Belongs to the RecU family.</text>
</comment>
<dbReference type="CDD" id="cd22354">
    <property type="entry name" value="RecU-like"/>
    <property type="match status" value="1"/>
</dbReference>